<dbReference type="eggNOG" id="COG0784">
    <property type="taxonomic scope" value="Bacteria"/>
</dbReference>
<feature type="modified residue" description="4-aspartylphosphate" evidence="2">
    <location>
        <position position="58"/>
    </location>
</feature>
<dbReference type="Proteomes" id="UP000000323">
    <property type="component" value="Chromosome 1"/>
</dbReference>
<reference evidence="5" key="1">
    <citation type="journal article" date="2010" name="Stand. Genomic Sci.">
        <title>Complete genome sequence of 'Thermobaculum terrenum' type strain (YNP1).</title>
        <authorList>
            <person name="Kiss H."/>
            <person name="Cleland D."/>
            <person name="Lapidus A."/>
            <person name="Lucas S."/>
            <person name="Glavina Del Rio T."/>
            <person name="Nolan M."/>
            <person name="Tice H."/>
            <person name="Han C."/>
            <person name="Goodwin L."/>
            <person name="Pitluck S."/>
            <person name="Liolios K."/>
            <person name="Ivanova N."/>
            <person name="Mavromatis K."/>
            <person name="Ovchinnikova G."/>
            <person name="Pati A."/>
            <person name="Chen A."/>
            <person name="Palaniappan K."/>
            <person name="Land M."/>
            <person name="Hauser L."/>
            <person name="Chang Y."/>
            <person name="Jeffries C."/>
            <person name="Lu M."/>
            <person name="Brettin T."/>
            <person name="Detter J."/>
            <person name="Goker M."/>
            <person name="Tindall B."/>
            <person name="Beck B."/>
            <person name="McDermott T."/>
            <person name="Woyke T."/>
            <person name="Bristow J."/>
            <person name="Eisen J."/>
            <person name="Markowitz V."/>
            <person name="Hugenholtz P."/>
            <person name="Kyrpides N."/>
            <person name="Klenk H."/>
            <person name="Cheng J."/>
        </authorList>
    </citation>
    <scope>NUCLEOTIDE SEQUENCE [LARGE SCALE GENOMIC DNA]</scope>
    <source>
        <strain evidence="5">ATCC BAA-798 / YNP1</strain>
    </source>
</reference>
<evidence type="ECO:0000259" key="3">
    <source>
        <dbReference type="PROSITE" id="PS50110"/>
    </source>
</evidence>
<proteinExistence type="predicted"/>
<evidence type="ECO:0000313" key="4">
    <source>
        <dbReference type="EMBL" id="ACZ41475.1"/>
    </source>
</evidence>
<accession>D1CEW9</accession>
<dbReference type="STRING" id="525904.Tter_0557"/>
<evidence type="ECO:0000256" key="2">
    <source>
        <dbReference type="PROSITE-ProRule" id="PRU00169"/>
    </source>
</evidence>
<dbReference type="OrthoDB" id="9808843at2"/>
<feature type="domain" description="Response regulatory" evidence="3">
    <location>
        <begin position="9"/>
        <end position="124"/>
    </location>
</feature>
<keyword evidence="5" id="KW-1185">Reference proteome</keyword>
<dbReference type="GO" id="GO:0000160">
    <property type="term" value="P:phosphorelay signal transduction system"/>
    <property type="evidence" value="ECO:0007669"/>
    <property type="project" value="InterPro"/>
</dbReference>
<dbReference type="HOGENOM" id="CLU_000445_69_17_0"/>
<gene>
    <name evidence="4" type="ordered locus">Tter_0557</name>
</gene>
<dbReference type="AlphaFoldDB" id="D1CEW9"/>
<keyword evidence="1 2" id="KW-0597">Phosphoprotein</keyword>
<dbReference type="PANTHER" id="PTHR44591:SF3">
    <property type="entry name" value="RESPONSE REGULATORY DOMAIN-CONTAINING PROTEIN"/>
    <property type="match status" value="1"/>
</dbReference>
<dbReference type="Gene3D" id="3.40.50.2300">
    <property type="match status" value="1"/>
</dbReference>
<dbReference type="InterPro" id="IPR001789">
    <property type="entry name" value="Sig_transdc_resp-reg_receiver"/>
</dbReference>
<dbReference type="SUPFAM" id="SSF52172">
    <property type="entry name" value="CheY-like"/>
    <property type="match status" value="1"/>
</dbReference>
<dbReference type="Pfam" id="PF00072">
    <property type="entry name" value="Response_reg"/>
    <property type="match status" value="1"/>
</dbReference>
<dbReference type="PANTHER" id="PTHR44591">
    <property type="entry name" value="STRESS RESPONSE REGULATOR PROTEIN 1"/>
    <property type="match status" value="1"/>
</dbReference>
<dbReference type="InterPro" id="IPR011006">
    <property type="entry name" value="CheY-like_superfamily"/>
</dbReference>
<protein>
    <submittedName>
        <fullName evidence="4">Response regulator receiver protein</fullName>
    </submittedName>
</protein>
<dbReference type="EMBL" id="CP001825">
    <property type="protein sequence ID" value="ACZ41475.1"/>
    <property type="molecule type" value="Genomic_DNA"/>
</dbReference>
<dbReference type="InterPro" id="IPR050595">
    <property type="entry name" value="Bact_response_regulator"/>
</dbReference>
<sequence length="125" mass="14008">MVCSVAKGRILLVEDSLPTLLFLSDVLEDEGYEVKALSESSEVLKVVGEFMPDVIISDINMPAIDGVTLSSIVRRSFPDLPIILCSATRPKPRQQHILDKLQHCYFRIKPLCVQELLSLLEKLVE</sequence>
<dbReference type="SMART" id="SM00448">
    <property type="entry name" value="REC"/>
    <property type="match status" value="1"/>
</dbReference>
<evidence type="ECO:0000256" key="1">
    <source>
        <dbReference type="ARBA" id="ARBA00022553"/>
    </source>
</evidence>
<name>D1CEW9_THET1</name>
<organism evidence="4 5">
    <name type="scientific">Thermobaculum terrenum (strain ATCC BAA-798 / CCMEE 7001 / YNP1)</name>
    <dbReference type="NCBI Taxonomy" id="525904"/>
    <lineage>
        <taxon>Bacteria</taxon>
        <taxon>Bacillati</taxon>
        <taxon>Chloroflexota</taxon>
        <taxon>Chloroflexia</taxon>
        <taxon>Candidatus Thermobaculales</taxon>
        <taxon>Candidatus Thermobaculaceae</taxon>
        <taxon>Thermobaculum</taxon>
    </lineage>
</organism>
<dbReference type="KEGG" id="ttr:Tter_0557"/>
<evidence type="ECO:0000313" key="5">
    <source>
        <dbReference type="Proteomes" id="UP000000323"/>
    </source>
</evidence>
<dbReference type="PROSITE" id="PS50110">
    <property type="entry name" value="RESPONSE_REGULATORY"/>
    <property type="match status" value="1"/>
</dbReference>